<dbReference type="Pfam" id="PF07734">
    <property type="entry name" value="FBA_1"/>
    <property type="match status" value="1"/>
</dbReference>
<dbReference type="InterPro" id="IPR001810">
    <property type="entry name" value="F-box_dom"/>
</dbReference>
<dbReference type="InterPro" id="IPR036047">
    <property type="entry name" value="F-box-like_dom_sf"/>
</dbReference>
<name>A0AAD6Q6A3_9ROSI</name>
<reference evidence="3" key="1">
    <citation type="journal article" date="2023" name="Mol. Ecol. Resour.">
        <title>Chromosome-level genome assembly of a triploid poplar Populus alba 'Berolinensis'.</title>
        <authorList>
            <person name="Chen S."/>
            <person name="Yu Y."/>
            <person name="Wang X."/>
            <person name="Wang S."/>
            <person name="Zhang T."/>
            <person name="Zhou Y."/>
            <person name="He R."/>
            <person name="Meng N."/>
            <person name="Wang Y."/>
            <person name="Liu W."/>
            <person name="Liu Z."/>
            <person name="Liu J."/>
            <person name="Guo Q."/>
            <person name="Huang H."/>
            <person name="Sederoff R.R."/>
            <person name="Wang G."/>
            <person name="Qu G."/>
            <person name="Chen S."/>
        </authorList>
    </citation>
    <scope>NUCLEOTIDE SEQUENCE</scope>
    <source>
        <strain evidence="3">SC-2020</strain>
    </source>
</reference>
<feature type="region of interest" description="Disordered" evidence="1">
    <location>
        <begin position="526"/>
        <end position="547"/>
    </location>
</feature>
<evidence type="ECO:0000313" key="3">
    <source>
        <dbReference type="EMBL" id="KAJ6980709.1"/>
    </source>
</evidence>
<dbReference type="AlphaFoldDB" id="A0AAD6Q6A3"/>
<comment type="caution">
    <text evidence="3">The sequence shown here is derived from an EMBL/GenBank/DDBJ whole genome shotgun (WGS) entry which is preliminary data.</text>
</comment>
<keyword evidence="4" id="KW-1185">Reference proteome</keyword>
<dbReference type="PANTHER" id="PTHR31672:SF13">
    <property type="entry name" value="F-BOX PROTEIN CPR30-LIKE"/>
    <property type="match status" value="1"/>
</dbReference>
<feature type="compositionally biased region" description="Basic and acidic residues" evidence="1">
    <location>
        <begin position="538"/>
        <end position="547"/>
    </location>
</feature>
<dbReference type="SMART" id="SM00256">
    <property type="entry name" value="FBOX"/>
    <property type="match status" value="1"/>
</dbReference>
<evidence type="ECO:0000256" key="1">
    <source>
        <dbReference type="SAM" id="MobiDB-lite"/>
    </source>
</evidence>
<sequence length="547" mass="63205">MSKIPHEIITDIFKQLPVKSLLRFRSLSKPICSLIDGPDFIKLHLYHSITAKSNHSVILKEWDLFTVDFDTLSDAVEVKHHPLYAAGGTEVIGSVNGLVFLRHSERNLAVYNLSTREWKKCFVVEIKPPRRDLITGYVYYGFGYDSVGDDYKVVRMAQFVREDGVDGDGGGGLGCEYEVRVYSLKNDKWKKIEDLPICLKLLSKQFFHVLHRRGYGVFAGHALHWIIPQRRQLGIRDCVLGFDIRNDKFFELPQPNYESKGMSFQVDIGVLEGNLCVMCNYEHVCVDVWVMREYGMKESWCKMFSVQGIKWIGAFMFLRPLIYSKDGGKVLLEVNDEKLVWYDWKNKHAKVVKIRGGPNSYGSEMYVESLVRINDGDRNGWKKQQEIDEEEEKRKADRKKRVDTEDYTCQFEDRKCGEEGSKQCIRASPHFLNDAKCGKRFLCLATKLTGGCFKQSVKNMLPNVYVIRFGYDCVRDDYKMSRKGLLAQSKSRFLWMKIIEAVTFPGAPYKYRAYTFNRSLVSPVNHGSQISGNTDQELENKTDNEKR</sequence>
<gene>
    <name evidence="3" type="ORF">NC653_024149</name>
</gene>
<accession>A0AAD6Q6A3</accession>
<feature type="domain" description="F-box" evidence="2">
    <location>
        <begin position="1"/>
        <end position="49"/>
    </location>
</feature>
<dbReference type="NCBIfam" id="TIGR01640">
    <property type="entry name" value="F_box_assoc_1"/>
    <property type="match status" value="1"/>
</dbReference>
<proteinExistence type="predicted"/>
<dbReference type="SUPFAM" id="SSF81383">
    <property type="entry name" value="F-box domain"/>
    <property type="match status" value="1"/>
</dbReference>
<evidence type="ECO:0000259" key="2">
    <source>
        <dbReference type="PROSITE" id="PS50181"/>
    </source>
</evidence>
<dbReference type="Proteomes" id="UP001164929">
    <property type="component" value="Chromosome 10"/>
</dbReference>
<dbReference type="Pfam" id="PF00646">
    <property type="entry name" value="F-box"/>
    <property type="match status" value="1"/>
</dbReference>
<dbReference type="EMBL" id="JAQIZT010000010">
    <property type="protein sequence ID" value="KAJ6980709.1"/>
    <property type="molecule type" value="Genomic_DNA"/>
</dbReference>
<dbReference type="InterPro" id="IPR017451">
    <property type="entry name" value="F-box-assoc_interact_dom"/>
</dbReference>
<feature type="compositionally biased region" description="Polar residues" evidence="1">
    <location>
        <begin position="526"/>
        <end position="535"/>
    </location>
</feature>
<evidence type="ECO:0000313" key="4">
    <source>
        <dbReference type="Proteomes" id="UP001164929"/>
    </source>
</evidence>
<dbReference type="PROSITE" id="PS50181">
    <property type="entry name" value="FBOX"/>
    <property type="match status" value="1"/>
</dbReference>
<dbReference type="InterPro" id="IPR006527">
    <property type="entry name" value="F-box-assoc_dom_typ1"/>
</dbReference>
<organism evidence="3 4">
    <name type="scientific">Populus alba x Populus x berolinensis</name>
    <dbReference type="NCBI Taxonomy" id="444605"/>
    <lineage>
        <taxon>Eukaryota</taxon>
        <taxon>Viridiplantae</taxon>
        <taxon>Streptophyta</taxon>
        <taxon>Embryophyta</taxon>
        <taxon>Tracheophyta</taxon>
        <taxon>Spermatophyta</taxon>
        <taxon>Magnoliopsida</taxon>
        <taxon>eudicotyledons</taxon>
        <taxon>Gunneridae</taxon>
        <taxon>Pentapetalae</taxon>
        <taxon>rosids</taxon>
        <taxon>fabids</taxon>
        <taxon>Malpighiales</taxon>
        <taxon>Salicaceae</taxon>
        <taxon>Saliceae</taxon>
        <taxon>Populus</taxon>
    </lineage>
</organism>
<protein>
    <submittedName>
        <fullName evidence="3">F-box protein CPR1-like</fullName>
    </submittedName>
</protein>
<dbReference type="InterPro" id="IPR050796">
    <property type="entry name" value="SCF_F-box_component"/>
</dbReference>
<dbReference type="PANTHER" id="PTHR31672">
    <property type="entry name" value="BNACNNG10540D PROTEIN"/>
    <property type="match status" value="1"/>
</dbReference>